<feature type="binding site" evidence="6">
    <location>
        <begin position="127"/>
        <end position="130"/>
    </location>
    <ligand>
        <name>FMN</name>
        <dbReference type="ChEBI" id="CHEBI:58210"/>
    </ligand>
</feature>
<feature type="binding site" evidence="6">
    <location>
        <position position="9"/>
    </location>
    <ligand>
        <name>FMN</name>
        <dbReference type="ChEBI" id="CHEBI:58210"/>
    </ligand>
</feature>
<comment type="similarity">
    <text evidence="6">Belongs to the azoreductase type 1 family.</text>
</comment>
<dbReference type="InterPro" id="IPR003680">
    <property type="entry name" value="Flavodoxin_fold"/>
</dbReference>
<accession>A0ABQ5X8P8</accession>
<dbReference type="Proteomes" id="UP001156627">
    <property type="component" value="Unassembled WGS sequence"/>
</dbReference>
<comment type="catalytic activity">
    <reaction evidence="5">
        <text>N,N-dimethyl-1,4-phenylenediamine + anthranilate + 2 NAD(+) = 2-(4-dimethylaminophenyl)diazenylbenzoate + 2 NADH + 2 H(+)</text>
        <dbReference type="Rhea" id="RHEA:55872"/>
        <dbReference type="ChEBI" id="CHEBI:15378"/>
        <dbReference type="ChEBI" id="CHEBI:15783"/>
        <dbReference type="ChEBI" id="CHEBI:16567"/>
        <dbReference type="ChEBI" id="CHEBI:57540"/>
        <dbReference type="ChEBI" id="CHEBI:57945"/>
        <dbReference type="ChEBI" id="CHEBI:71579"/>
        <dbReference type="EC" id="1.7.1.17"/>
    </reaction>
    <physiologicalReaction direction="right-to-left" evidence="5">
        <dbReference type="Rhea" id="RHEA:55874"/>
    </physiologicalReaction>
</comment>
<comment type="function">
    <text evidence="6">Quinone reductase that provides resistance to thiol-specific stress caused by electrophilic quinones.</text>
</comment>
<keyword evidence="9" id="KW-1185">Reference proteome</keyword>
<gene>
    <name evidence="8" type="primary">azoR_1</name>
    <name evidence="6" type="synonym">azoR</name>
    <name evidence="8" type="ORF">GCM10007898_06300</name>
</gene>
<protein>
    <recommendedName>
        <fullName evidence="6">FMN dependent NADH:quinone oxidoreductase</fullName>
        <ecNumber evidence="6">1.6.5.-</ecNumber>
    </recommendedName>
    <alternativeName>
        <fullName evidence="6">Azo-dye reductase</fullName>
    </alternativeName>
    <alternativeName>
        <fullName evidence="6">FMN-dependent NADH-azo compound oxidoreductase</fullName>
    </alternativeName>
    <alternativeName>
        <fullName evidence="6">FMN-dependent NADH-azoreductase</fullName>
        <ecNumber evidence="6">1.7.1.17</ecNumber>
    </alternativeName>
</protein>
<sequence length="193" mass="20568">MKLLHLDASSLGQHSVSRELSAAIVDQLAQENPSLQVTYRDLSAHPLPHWTPVMDAASDAAQLSQAVMDEFQAADILVIGAPMYNFGIPSQLKAWIDRVVVAGKTFRYTEAGPEGLAGGKRVIIASSRGGVYSTGPAAGLDFQENYLRAVLNFIGIDEVEFIRAEGVNLSAEHKVKAIATARHSIGSLASKAA</sequence>
<dbReference type="InterPro" id="IPR023048">
    <property type="entry name" value="NADH:quinone_OxRdtase_FMN_depd"/>
</dbReference>
<evidence type="ECO:0000313" key="8">
    <source>
        <dbReference type="EMBL" id="GLQ87064.1"/>
    </source>
</evidence>
<evidence type="ECO:0000313" key="9">
    <source>
        <dbReference type="Proteomes" id="UP001156627"/>
    </source>
</evidence>
<feature type="binding site" evidence="6">
    <location>
        <begin position="83"/>
        <end position="86"/>
    </location>
    <ligand>
        <name>FMN</name>
        <dbReference type="ChEBI" id="CHEBI:58210"/>
    </ligand>
</feature>
<dbReference type="PANTHER" id="PTHR43741">
    <property type="entry name" value="FMN-DEPENDENT NADH-AZOREDUCTASE 1"/>
    <property type="match status" value="1"/>
</dbReference>
<feature type="domain" description="Flavodoxin-like fold" evidence="7">
    <location>
        <begin position="1"/>
        <end position="185"/>
    </location>
</feature>
<dbReference type="InterPro" id="IPR029039">
    <property type="entry name" value="Flavoprotein-like_sf"/>
</dbReference>
<name>A0ABQ5X8P8_9GAMM</name>
<dbReference type="EMBL" id="BSOA01000003">
    <property type="protein sequence ID" value="GLQ87064.1"/>
    <property type="molecule type" value="Genomic_DNA"/>
</dbReference>
<evidence type="ECO:0000256" key="1">
    <source>
        <dbReference type="ARBA" id="ARBA00022630"/>
    </source>
</evidence>
<dbReference type="InterPro" id="IPR050104">
    <property type="entry name" value="FMN-dep_NADH:Q_OxRdtase_AzoR1"/>
</dbReference>
<evidence type="ECO:0000256" key="6">
    <source>
        <dbReference type="HAMAP-Rule" id="MF_01216"/>
    </source>
</evidence>
<dbReference type="EC" id="1.7.1.17" evidence="6"/>
<dbReference type="Pfam" id="PF02525">
    <property type="entry name" value="Flavodoxin_2"/>
    <property type="match status" value="1"/>
</dbReference>
<evidence type="ECO:0000256" key="4">
    <source>
        <dbReference type="ARBA" id="ARBA00023027"/>
    </source>
</evidence>
<comment type="cofactor">
    <cofactor evidence="6">
        <name>FMN</name>
        <dbReference type="ChEBI" id="CHEBI:58210"/>
    </cofactor>
    <text evidence="6">Binds 1 FMN per subunit.</text>
</comment>
<evidence type="ECO:0000259" key="7">
    <source>
        <dbReference type="Pfam" id="PF02525"/>
    </source>
</evidence>
<dbReference type="PANTHER" id="PTHR43741:SF4">
    <property type="entry name" value="FMN-DEPENDENT NADH:QUINONE OXIDOREDUCTASE"/>
    <property type="match status" value="1"/>
</dbReference>
<organism evidence="8 9">
    <name type="scientific">Dyella flagellata</name>
    <dbReference type="NCBI Taxonomy" id="1867833"/>
    <lineage>
        <taxon>Bacteria</taxon>
        <taxon>Pseudomonadati</taxon>
        <taxon>Pseudomonadota</taxon>
        <taxon>Gammaproteobacteria</taxon>
        <taxon>Lysobacterales</taxon>
        <taxon>Rhodanobacteraceae</taxon>
        <taxon>Dyella</taxon>
    </lineage>
</organism>
<dbReference type="HAMAP" id="MF_01216">
    <property type="entry name" value="Azoreductase_type1"/>
    <property type="match status" value="1"/>
</dbReference>
<keyword evidence="1 6" id="KW-0285">Flavoprotein</keyword>
<reference evidence="9" key="1">
    <citation type="journal article" date="2019" name="Int. J. Syst. Evol. Microbiol.">
        <title>The Global Catalogue of Microorganisms (GCM) 10K type strain sequencing project: providing services to taxonomists for standard genome sequencing and annotation.</title>
        <authorList>
            <consortium name="The Broad Institute Genomics Platform"/>
            <consortium name="The Broad Institute Genome Sequencing Center for Infectious Disease"/>
            <person name="Wu L."/>
            <person name="Ma J."/>
        </authorList>
    </citation>
    <scope>NUCLEOTIDE SEQUENCE [LARGE SCALE GENOMIC DNA]</scope>
    <source>
        <strain evidence="9">NBRC 111981</strain>
    </source>
</reference>
<evidence type="ECO:0000256" key="5">
    <source>
        <dbReference type="ARBA" id="ARBA00048542"/>
    </source>
</evidence>
<comment type="caution">
    <text evidence="8">The sequence shown here is derived from an EMBL/GenBank/DDBJ whole genome shotgun (WGS) entry which is preliminary data.</text>
</comment>
<proteinExistence type="inferred from homology"/>
<comment type="function">
    <text evidence="6">Also exhibits azoreductase activity. Catalyzes the reductive cleavage of the azo bond in aromatic azo compounds to the corresponding amines.</text>
</comment>
<evidence type="ECO:0000256" key="2">
    <source>
        <dbReference type="ARBA" id="ARBA00022643"/>
    </source>
</evidence>
<dbReference type="Gene3D" id="3.40.50.360">
    <property type="match status" value="1"/>
</dbReference>
<keyword evidence="3 6" id="KW-0560">Oxidoreductase</keyword>
<dbReference type="SUPFAM" id="SSF52218">
    <property type="entry name" value="Flavoproteins"/>
    <property type="match status" value="1"/>
</dbReference>
<evidence type="ECO:0000256" key="3">
    <source>
        <dbReference type="ARBA" id="ARBA00023002"/>
    </source>
</evidence>
<feature type="binding site" evidence="6">
    <location>
        <begin position="15"/>
        <end position="17"/>
    </location>
    <ligand>
        <name>FMN</name>
        <dbReference type="ChEBI" id="CHEBI:58210"/>
    </ligand>
</feature>
<keyword evidence="2 6" id="KW-0288">FMN</keyword>
<comment type="subunit">
    <text evidence="6">Homodimer.</text>
</comment>
<dbReference type="EC" id="1.6.5.-" evidence="6"/>
<comment type="catalytic activity">
    <reaction evidence="6">
        <text>2 a quinone + NADH + H(+) = 2 a 1,4-benzosemiquinone + NAD(+)</text>
        <dbReference type="Rhea" id="RHEA:65952"/>
        <dbReference type="ChEBI" id="CHEBI:15378"/>
        <dbReference type="ChEBI" id="CHEBI:57540"/>
        <dbReference type="ChEBI" id="CHEBI:57945"/>
        <dbReference type="ChEBI" id="CHEBI:132124"/>
        <dbReference type="ChEBI" id="CHEBI:134225"/>
    </reaction>
</comment>
<keyword evidence="4 6" id="KW-0520">NAD</keyword>
<dbReference type="RefSeq" id="WP_284330495.1">
    <property type="nucleotide sequence ID" value="NZ_BSOA01000003.1"/>
</dbReference>